<dbReference type="Pfam" id="PF00356">
    <property type="entry name" value="LacI"/>
    <property type="match status" value="1"/>
</dbReference>
<dbReference type="EMBL" id="BAAAQR010000017">
    <property type="protein sequence ID" value="GAA2155225.1"/>
    <property type="molecule type" value="Genomic_DNA"/>
</dbReference>
<sequence length="351" mass="37039">MTRHTINDVARAAGVSKGAVSLAFNNRPGLSPDTRERILATARELGWTPSPRARALSVSRALAVGLVVARPPETLRSDPFFPSFIAGVESELSQHGYALLLQVVPEHDAEHQSYRRLSHEGRVDGVFVTDLYVDDARPALLAELGLPAVIVGPALSEPFWPAVGVDDAPGIAAAVEHLVGLGHSRIAHVAGPREMVHGRSRREAWSTALHRTGLPEGPCIDSDFSAEAGAAATRELLDLADPPTAIVYANDLMAIAGLAVATSRGIDVPGRLSITGYEDTELGAHVQPPLTSVCSDVIGWGRAAARRLLELIDQRPATDVSLPPPTLVVRASSGPAPVHRATHPTTGTPDT</sequence>
<gene>
    <name evidence="6" type="ORF">GCM10009844_42030</name>
</gene>
<proteinExistence type="predicted"/>
<evidence type="ECO:0000256" key="1">
    <source>
        <dbReference type="ARBA" id="ARBA00023015"/>
    </source>
</evidence>
<name>A0ABP5LWR1_9ACTN</name>
<dbReference type="CDD" id="cd06267">
    <property type="entry name" value="PBP1_LacI_sugar_binding-like"/>
    <property type="match status" value="1"/>
</dbReference>
<dbReference type="InterPro" id="IPR010982">
    <property type="entry name" value="Lambda_DNA-bd_dom_sf"/>
</dbReference>
<feature type="region of interest" description="Disordered" evidence="4">
    <location>
        <begin position="330"/>
        <end position="351"/>
    </location>
</feature>
<keyword evidence="2 6" id="KW-0238">DNA-binding</keyword>
<dbReference type="SUPFAM" id="SSF53822">
    <property type="entry name" value="Periplasmic binding protein-like I"/>
    <property type="match status" value="1"/>
</dbReference>
<keyword evidence="7" id="KW-1185">Reference proteome</keyword>
<dbReference type="SUPFAM" id="SSF47413">
    <property type="entry name" value="lambda repressor-like DNA-binding domains"/>
    <property type="match status" value="1"/>
</dbReference>
<keyword evidence="3" id="KW-0804">Transcription</keyword>
<evidence type="ECO:0000256" key="4">
    <source>
        <dbReference type="SAM" id="MobiDB-lite"/>
    </source>
</evidence>
<dbReference type="InterPro" id="IPR000843">
    <property type="entry name" value="HTH_LacI"/>
</dbReference>
<evidence type="ECO:0000256" key="2">
    <source>
        <dbReference type="ARBA" id="ARBA00023125"/>
    </source>
</evidence>
<evidence type="ECO:0000256" key="3">
    <source>
        <dbReference type="ARBA" id="ARBA00023163"/>
    </source>
</evidence>
<evidence type="ECO:0000313" key="6">
    <source>
        <dbReference type="EMBL" id="GAA2155225.1"/>
    </source>
</evidence>
<dbReference type="Gene3D" id="1.10.260.40">
    <property type="entry name" value="lambda repressor-like DNA-binding domains"/>
    <property type="match status" value="1"/>
</dbReference>
<accession>A0ABP5LWR1</accession>
<dbReference type="PROSITE" id="PS50932">
    <property type="entry name" value="HTH_LACI_2"/>
    <property type="match status" value="1"/>
</dbReference>
<dbReference type="PANTHER" id="PTHR30146:SF155">
    <property type="entry name" value="ALANINE RACEMASE"/>
    <property type="match status" value="1"/>
</dbReference>
<protein>
    <submittedName>
        <fullName evidence="6">LacI family DNA-binding transcriptional regulator</fullName>
    </submittedName>
</protein>
<dbReference type="PANTHER" id="PTHR30146">
    <property type="entry name" value="LACI-RELATED TRANSCRIPTIONAL REPRESSOR"/>
    <property type="match status" value="1"/>
</dbReference>
<organism evidence="6 7">
    <name type="scientific">Nocardioides koreensis</name>
    <dbReference type="NCBI Taxonomy" id="433651"/>
    <lineage>
        <taxon>Bacteria</taxon>
        <taxon>Bacillati</taxon>
        <taxon>Actinomycetota</taxon>
        <taxon>Actinomycetes</taxon>
        <taxon>Propionibacteriales</taxon>
        <taxon>Nocardioidaceae</taxon>
        <taxon>Nocardioides</taxon>
    </lineage>
</organism>
<dbReference type="RefSeq" id="WP_344157313.1">
    <property type="nucleotide sequence ID" value="NZ_BAAAQR010000017.1"/>
</dbReference>
<reference evidence="7" key="1">
    <citation type="journal article" date="2019" name="Int. J. Syst. Evol. Microbiol.">
        <title>The Global Catalogue of Microorganisms (GCM) 10K type strain sequencing project: providing services to taxonomists for standard genome sequencing and annotation.</title>
        <authorList>
            <consortium name="The Broad Institute Genomics Platform"/>
            <consortium name="The Broad Institute Genome Sequencing Center for Infectious Disease"/>
            <person name="Wu L."/>
            <person name="Ma J."/>
        </authorList>
    </citation>
    <scope>NUCLEOTIDE SEQUENCE [LARGE SCALE GENOMIC DNA]</scope>
    <source>
        <strain evidence="7">JCM 16022</strain>
    </source>
</reference>
<dbReference type="Gene3D" id="3.40.50.2300">
    <property type="match status" value="2"/>
</dbReference>
<comment type="caution">
    <text evidence="6">The sequence shown here is derived from an EMBL/GenBank/DDBJ whole genome shotgun (WGS) entry which is preliminary data.</text>
</comment>
<dbReference type="InterPro" id="IPR028082">
    <property type="entry name" value="Peripla_BP_I"/>
</dbReference>
<dbReference type="Pfam" id="PF13377">
    <property type="entry name" value="Peripla_BP_3"/>
    <property type="match status" value="1"/>
</dbReference>
<dbReference type="SMART" id="SM00354">
    <property type="entry name" value="HTH_LACI"/>
    <property type="match status" value="1"/>
</dbReference>
<dbReference type="CDD" id="cd01392">
    <property type="entry name" value="HTH_LacI"/>
    <property type="match status" value="1"/>
</dbReference>
<keyword evidence="1" id="KW-0805">Transcription regulation</keyword>
<dbReference type="InterPro" id="IPR046335">
    <property type="entry name" value="LacI/GalR-like_sensor"/>
</dbReference>
<dbReference type="Proteomes" id="UP001501771">
    <property type="component" value="Unassembled WGS sequence"/>
</dbReference>
<feature type="domain" description="HTH lacI-type" evidence="5">
    <location>
        <begin position="5"/>
        <end position="58"/>
    </location>
</feature>
<evidence type="ECO:0000313" key="7">
    <source>
        <dbReference type="Proteomes" id="UP001501771"/>
    </source>
</evidence>
<dbReference type="GO" id="GO:0003677">
    <property type="term" value="F:DNA binding"/>
    <property type="evidence" value="ECO:0007669"/>
    <property type="project" value="UniProtKB-KW"/>
</dbReference>
<evidence type="ECO:0000259" key="5">
    <source>
        <dbReference type="PROSITE" id="PS50932"/>
    </source>
</evidence>